<reference evidence="2 3" key="1">
    <citation type="journal article" date="2015" name="Genome Biol. Evol.">
        <title>Comparative Genomics of a Bacterivorous Green Alga Reveals Evolutionary Causalities and Consequences of Phago-Mixotrophic Mode of Nutrition.</title>
        <authorList>
            <person name="Burns J.A."/>
            <person name="Paasch A."/>
            <person name="Narechania A."/>
            <person name="Kim E."/>
        </authorList>
    </citation>
    <scope>NUCLEOTIDE SEQUENCE [LARGE SCALE GENOMIC DNA]</scope>
    <source>
        <strain evidence="2 3">PLY_AMNH</strain>
    </source>
</reference>
<evidence type="ECO:0000313" key="2">
    <source>
        <dbReference type="EMBL" id="KAK3269868.1"/>
    </source>
</evidence>
<dbReference type="Proteomes" id="UP001190700">
    <property type="component" value="Unassembled WGS sequence"/>
</dbReference>
<evidence type="ECO:0000256" key="1">
    <source>
        <dbReference type="SAM" id="MobiDB-lite"/>
    </source>
</evidence>
<keyword evidence="3" id="KW-1185">Reference proteome</keyword>
<organism evidence="2 3">
    <name type="scientific">Cymbomonas tetramitiformis</name>
    <dbReference type="NCBI Taxonomy" id="36881"/>
    <lineage>
        <taxon>Eukaryota</taxon>
        <taxon>Viridiplantae</taxon>
        <taxon>Chlorophyta</taxon>
        <taxon>Pyramimonadophyceae</taxon>
        <taxon>Pyramimonadales</taxon>
        <taxon>Pyramimonadaceae</taxon>
        <taxon>Cymbomonas</taxon>
    </lineage>
</organism>
<gene>
    <name evidence="2" type="ORF">CYMTET_21709</name>
</gene>
<protein>
    <submittedName>
        <fullName evidence="2">Uncharacterized protein</fullName>
    </submittedName>
</protein>
<proteinExistence type="predicted"/>
<evidence type="ECO:0000313" key="3">
    <source>
        <dbReference type="Proteomes" id="UP001190700"/>
    </source>
</evidence>
<feature type="region of interest" description="Disordered" evidence="1">
    <location>
        <begin position="59"/>
        <end position="79"/>
    </location>
</feature>
<comment type="caution">
    <text evidence="2">The sequence shown here is derived from an EMBL/GenBank/DDBJ whole genome shotgun (WGS) entry which is preliminary data.</text>
</comment>
<dbReference type="EMBL" id="LGRX02010705">
    <property type="protein sequence ID" value="KAK3269868.1"/>
    <property type="molecule type" value="Genomic_DNA"/>
</dbReference>
<name>A0AAE0L2Q1_9CHLO</name>
<accession>A0AAE0L2Q1</accession>
<sequence length="127" mass="13543">MGTEGKPELYDAVSAFSFAAAEERIPDTIKEYAAYCQPVEHMSSFFVASGSTESAPVAAHHLSAAPSPPPLASDTGSDGEVYDGLLPTVNYNIDGTPPLSFADEFFAEFPEENYKSELAPPVAINYC</sequence>
<dbReference type="AlphaFoldDB" id="A0AAE0L2Q1"/>